<gene>
    <name evidence="3" type="ordered locus">Hsero_1137</name>
</gene>
<organism evidence="3 4">
    <name type="scientific">Herbaspirillum seropedicae (strain SmR1)</name>
    <dbReference type="NCBI Taxonomy" id="757424"/>
    <lineage>
        <taxon>Bacteria</taxon>
        <taxon>Pseudomonadati</taxon>
        <taxon>Pseudomonadota</taxon>
        <taxon>Betaproteobacteria</taxon>
        <taxon>Burkholderiales</taxon>
        <taxon>Oxalobacteraceae</taxon>
        <taxon>Herbaspirillum</taxon>
    </lineage>
</organism>
<protein>
    <submittedName>
        <fullName evidence="3">Translation initiation inhibitor, yjgF family protein</fullName>
    </submittedName>
</protein>
<dbReference type="KEGG" id="hse:Hsero_1137"/>
<evidence type="ECO:0000256" key="2">
    <source>
        <dbReference type="SAM" id="MobiDB-lite"/>
    </source>
</evidence>
<dbReference type="GeneID" id="29391882"/>
<feature type="region of interest" description="Disordered" evidence="2">
    <location>
        <begin position="1"/>
        <end position="20"/>
    </location>
</feature>
<dbReference type="GO" id="GO:0005829">
    <property type="term" value="C:cytosol"/>
    <property type="evidence" value="ECO:0007669"/>
    <property type="project" value="TreeGrafter"/>
</dbReference>
<dbReference type="InterPro" id="IPR035959">
    <property type="entry name" value="RutC-like_sf"/>
</dbReference>
<dbReference type="AlphaFoldDB" id="D8J1N3"/>
<dbReference type="CDD" id="cd00448">
    <property type="entry name" value="YjgF_YER057c_UK114_family"/>
    <property type="match status" value="1"/>
</dbReference>
<proteinExistence type="inferred from homology"/>
<dbReference type="STRING" id="757424.Hsero_1137"/>
<reference evidence="3 4" key="1">
    <citation type="submission" date="2010-04" db="EMBL/GenBank/DDBJ databases">
        <title>The genome of Herbaspirillum seropedicae SmR1, an endophytic, nitrogen-fixing, plant-growth promoting beta-Proteobacteria.</title>
        <authorList>
            <person name="Pedrosa F.O."/>
            <person name="Monteiro R.A."/>
            <person name="Wassem R."/>
            <person name="Cruz L.M."/>
            <person name="Ayub R.A."/>
            <person name="Colauto N.B."/>
            <person name="Fernandez M.A."/>
            <person name="Fungaro M.H.P."/>
            <person name="Grisard E.C."/>
            <person name="Hungria M."/>
            <person name="Madeira H.M.F."/>
            <person name="Nodari R.O."/>
            <person name="Osaku C.A."/>
            <person name="Petzl-Erler M.L."/>
            <person name="Terenzi H."/>
            <person name="Vieira L.G.E."/>
            <person name="Almeida M.I.M."/>
            <person name="Alves L.R."/>
            <person name="Arantes O.M.N."/>
            <person name="Balsanelli E."/>
            <person name="Barcellos F.G."/>
            <person name="Baura V.A."/>
            <person name="Binde D.R."/>
            <person name="Campo R.J."/>
            <person name="Chubatsu L.S."/>
            <person name="Chueire L.M.O."/>
            <person name="Ciferri R.R."/>
            <person name="Correa L.C."/>
            <person name="da Conceicao Silva J.L."/>
            <person name="Dabul A.N.G."/>
            <person name="Dambros B.P."/>
            <person name="Faoro H."/>
            <person name="Favetti A."/>
            <person name="Friedermann G."/>
            <person name="Furlaneto M.C."/>
            <person name="Gasques L.S."/>
            <person name="Gimenes C.C.T."/>
            <person name="Gioppo N.M.R."/>
            <person name="Glienke-Blanco C."/>
            <person name="Godoy L.P."/>
            <person name="Guerra M.P."/>
            <person name="Karp S."/>
            <person name="Kava-Cordeiro V."/>
            <person name="Margarido V.P."/>
            <person name="Mathioni S.M."/>
            <person name="Menck-Soares M.A."/>
            <person name="Murace N.K."/>
            <person name="Nicolas M.F."/>
            <person name="Oliveira C.E.C."/>
            <person name="Pagnan N.A.B."/>
            <person name="Pamphile J.A."/>
            <person name="Patussi E.V."/>
            <person name="Pereira L.F.P."/>
            <person name="Pereira-Ferrari L."/>
            <person name="Pinto F.G.S."/>
            <person name="Precoma C."/>
            <person name="Prioli A.J."/>
            <person name="Prioli S.M.A.P."/>
            <person name="Raittz R.T."/>
            <person name="Ramos H.J.O."/>
            <person name="Ribeiro E.M.S.F."/>
            <person name="Rigo L.U."/>
            <person name="Rocha C.L.M.S.C."/>
            <person name="Rocha S.N."/>
            <person name="Santos K."/>
            <person name="Satori D."/>
            <person name="Silva A.G."/>
            <person name="Simao R.C.G."/>
            <person name="Soares M.A.M."/>
            <person name="Souza E.M."/>
            <person name="Steffens M.B.R."/>
            <person name="Steindel M."/>
            <person name="Tadra-Sfeir M.Z."/>
            <person name="Takahashi E.K."/>
            <person name="Torres R.A."/>
            <person name="Valle J.S."/>
            <person name="Vernal J.I."/>
            <person name="Vilas-Boas L.A."/>
            <person name="Watanabe M.A.E."/>
            <person name="Weiss V.A."/>
            <person name="Yates M.A."/>
            <person name="Souza E.M."/>
        </authorList>
    </citation>
    <scope>NUCLEOTIDE SEQUENCE [LARGE SCALE GENOMIC DNA]</scope>
    <source>
        <strain evidence="3 4">SmR1</strain>
    </source>
</reference>
<keyword evidence="4" id="KW-1185">Reference proteome</keyword>
<dbReference type="Gene3D" id="3.30.1330.40">
    <property type="entry name" value="RutC-like"/>
    <property type="match status" value="1"/>
</dbReference>
<dbReference type="OrthoDB" id="9809792at2"/>
<dbReference type="PANTHER" id="PTHR11803:SF58">
    <property type="entry name" value="PROTEIN HMF1-RELATED"/>
    <property type="match status" value="1"/>
</dbReference>
<dbReference type="Pfam" id="PF01042">
    <property type="entry name" value="Ribonuc_L-PSP"/>
    <property type="match status" value="1"/>
</dbReference>
<dbReference type="GO" id="GO:0019239">
    <property type="term" value="F:deaminase activity"/>
    <property type="evidence" value="ECO:0007669"/>
    <property type="project" value="TreeGrafter"/>
</dbReference>
<evidence type="ECO:0000256" key="1">
    <source>
        <dbReference type="ARBA" id="ARBA00010552"/>
    </source>
</evidence>
<dbReference type="SUPFAM" id="SSF55298">
    <property type="entry name" value="YjgF-like"/>
    <property type="match status" value="1"/>
</dbReference>
<evidence type="ECO:0000313" key="4">
    <source>
        <dbReference type="Proteomes" id="UP000000329"/>
    </source>
</evidence>
<dbReference type="EMBL" id="CP002039">
    <property type="protein sequence ID" value="ADJ62654.1"/>
    <property type="molecule type" value="Genomic_DNA"/>
</dbReference>
<dbReference type="InterPro" id="IPR006175">
    <property type="entry name" value="YjgF/YER057c/UK114"/>
</dbReference>
<dbReference type="PANTHER" id="PTHR11803">
    <property type="entry name" value="2-IMINOBUTANOATE/2-IMINOPROPANOATE DEAMINASE RIDA"/>
    <property type="match status" value="1"/>
</dbReference>
<dbReference type="eggNOG" id="COG0251">
    <property type="taxonomic scope" value="Bacteria"/>
</dbReference>
<dbReference type="HOGENOM" id="CLU_100715_7_4_4"/>
<sequence length="138" mass="14460">MNHDQHHADPAATYPVTHNPAGLATPGGHYSHVATGNGMAFISGQLPIDAHGNKLAEASFDVQARQVLANVEAALAGVGSEIGKLLQVRVYLTDVAHWPAFNDLYAAWAGSARPARAVVPVPALHFGLQIEVEATALL</sequence>
<dbReference type="RefSeq" id="WP_013233165.1">
    <property type="nucleotide sequence ID" value="NC_014323.1"/>
</dbReference>
<dbReference type="Proteomes" id="UP000000329">
    <property type="component" value="Chromosome"/>
</dbReference>
<comment type="similarity">
    <text evidence="1">Belongs to the RutC family.</text>
</comment>
<evidence type="ECO:0000313" key="3">
    <source>
        <dbReference type="EMBL" id="ADJ62654.1"/>
    </source>
</evidence>
<name>D8J1N3_HERSS</name>
<accession>D8J1N3</accession>